<feature type="region of interest" description="Disordered" evidence="1">
    <location>
        <begin position="115"/>
        <end position="169"/>
    </location>
</feature>
<name>A0A8H6FU89_9LECA</name>
<organism evidence="3 4">
    <name type="scientific">Letharia columbiana</name>
    <dbReference type="NCBI Taxonomy" id="112416"/>
    <lineage>
        <taxon>Eukaryota</taxon>
        <taxon>Fungi</taxon>
        <taxon>Dikarya</taxon>
        <taxon>Ascomycota</taxon>
        <taxon>Pezizomycotina</taxon>
        <taxon>Lecanoromycetes</taxon>
        <taxon>OSLEUM clade</taxon>
        <taxon>Lecanoromycetidae</taxon>
        <taxon>Lecanorales</taxon>
        <taxon>Lecanorineae</taxon>
        <taxon>Parmeliaceae</taxon>
        <taxon>Letharia</taxon>
    </lineage>
</organism>
<protein>
    <submittedName>
        <fullName evidence="3">Uncharacterized protein</fullName>
    </submittedName>
</protein>
<feature type="chain" id="PRO_5034165468" evidence="2">
    <location>
        <begin position="20"/>
        <end position="188"/>
    </location>
</feature>
<dbReference type="EMBL" id="JACCJC010000028">
    <property type="protein sequence ID" value="KAF6234864.1"/>
    <property type="molecule type" value="Genomic_DNA"/>
</dbReference>
<comment type="caution">
    <text evidence="3">The sequence shown here is derived from an EMBL/GenBank/DDBJ whole genome shotgun (WGS) entry which is preliminary data.</text>
</comment>
<evidence type="ECO:0000313" key="4">
    <source>
        <dbReference type="Proteomes" id="UP000578531"/>
    </source>
</evidence>
<evidence type="ECO:0000256" key="2">
    <source>
        <dbReference type="SAM" id="SignalP"/>
    </source>
</evidence>
<reference evidence="3 4" key="1">
    <citation type="journal article" date="2020" name="Genomics">
        <title>Complete, high-quality genomes from long-read metagenomic sequencing of two wolf lichen thalli reveals enigmatic genome architecture.</title>
        <authorList>
            <person name="McKenzie S.K."/>
            <person name="Walston R.F."/>
            <person name="Allen J.L."/>
        </authorList>
    </citation>
    <scope>NUCLEOTIDE SEQUENCE [LARGE SCALE GENOMIC DNA]</scope>
    <source>
        <strain evidence="3">WasteWater2</strain>
    </source>
</reference>
<accession>A0A8H6FU89</accession>
<feature type="signal peptide" evidence="2">
    <location>
        <begin position="1"/>
        <end position="19"/>
    </location>
</feature>
<dbReference type="Proteomes" id="UP000578531">
    <property type="component" value="Unassembled WGS sequence"/>
</dbReference>
<proteinExistence type="predicted"/>
<keyword evidence="2" id="KW-0732">Signal</keyword>
<evidence type="ECO:0000256" key="1">
    <source>
        <dbReference type="SAM" id="MobiDB-lite"/>
    </source>
</evidence>
<keyword evidence="4" id="KW-1185">Reference proteome</keyword>
<feature type="compositionally biased region" description="Low complexity" evidence="1">
    <location>
        <begin position="131"/>
        <end position="148"/>
    </location>
</feature>
<dbReference type="GeneID" id="59288741"/>
<dbReference type="AlphaFoldDB" id="A0A8H6FU89"/>
<sequence>MPTLFYILILLSFSHSITTSQSLCLEALTPCVLTASDGGIVQAYCEETITPCVLTASNGAIIQAYCEPSWISQPFASITGIPALQNTTHTTALFQILGTNSHTISYNGRTKTATSLSAASTESPPLPSPNPSTSSSTSFSSTKITISPLASPPPTAARTSSQPGAQASPTAAFLASTALAAGPYCLAK</sequence>
<dbReference type="RefSeq" id="XP_037164253.1">
    <property type="nucleotide sequence ID" value="XM_037308989.1"/>
</dbReference>
<evidence type="ECO:0000313" key="3">
    <source>
        <dbReference type="EMBL" id="KAF6234864.1"/>
    </source>
</evidence>
<gene>
    <name evidence="3" type="ORF">HO173_007084</name>
</gene>